<dbReference type="EMBL" id="FJOG01000002">
    <property type="protein sequence ID" value="CZR52055.1"/>
    <property type="molecule type" value="Genomic_DNA"/>
</dbReference>
<feature type="domain" description="DM2" evidence="2">
    <location>
        <begin position="292"/>
        <end position="369"/>
    </location>
</feature>
<dbReference type="SUPFAM" id="SSF47592">
    <property type="entry name" value="SWIB/MDM2 domain"/>
    <property type="match status" value="1"/>
</dbReference>
<dbReference type="Gene3D" id="1.10.245.10">
    <property type="entry name" value="SWIB/MDM2 domain"/>
    <property type="match status" value="1"/>
</dbReference>
<evidence type="ECO:0000256" key="1">
    <source>
        <dbReference type="SAM" id="MobiDB-lite"/>
    </source>
</evidence>
<dbReference type="STRING" id="576137.A0A1L7WH38"/>
<feature type="region of interest" description="Disordered" evidence="1">
    <location>
        <begin position="179"/>
        <end position="222"/>
    </location>
</feature>
<accession>A0A1L7WH38</accession>
<dbReference type="InterPro" id="IPR003121">
    <property type="entry name" value="SWIB_MDM2_domain"/>
</dbReference>
<protein>
    <submittedName>
        <fullName evidence="3">Related to SWI/SNF complex 60 kDa subunit</fullName>
    </submittedName>
</protein>
<gene>
    <name evidence="3" type="ORF">PAC_01932</name>
</gene>
<organism evidence="3 4">
    <name type="scientific">Phialocephala subalpina</name>
    <dbReference type="NCBI Taxonomy" id="576137"/>
    <lineage>
        <taxon>Eukaryota</taxon>
        <taxon>Fungi</taxon>
        <taxon>Dikarya</taxon>
        <taxon>Ascomycota</taxon>
        <taxon>Pezizomycotina</taxon>
        <taxon>Leotiomycetes</taxon>
        <taxon>Helotiales</taxon>
        <taxon>Mollisiaceae</taxon>
        <taxon>Phialocephala</taxon>
        <taxon>Phialocephala fortinii species complex</taxon>
    </lineage>
</organism>
<name>A0A1L7WH38_9HELO</name>
<dbReference type="Proteomes" id="UP000184330">
    <property type="component" value="Unassembled WGS sequence"/>
</dbReference>
<sequence length="518" mass="58253">MQPTYRPFPQGPPQRSPAAAAGSRRGIGPMIGGAHPQAQLTAAQIVQRNESAKAAMKDMKDKSLKPQDKNLPEGVEECVIGDGVQRYRELREIERRLDSTMMRKRLDVQDAVNRNVKVRTGDSKGLSPANIVQRYRTLRVWISNTVEEQPWQADTLDVDAFDFSTNMDSSYRVKIEGRLLDEEEDGLDSEDDSDDEDEVANGDAMDEDGKEKNGKGKPPAKQYKFSHFFKSMTVDFDKSKPKDVMDQSVEWKKPVVTPNATNLPNAADFDQLEFKRGGDENTNITINLVRDETPERFKLSPALAEILDTDIATRAEAVMGIWEYIKAMGLQEDDEKRSFDCDDRLKALLGREKGYIPYLPDIIIQHLSALPPIKLPYTIRVDKEFHENPQPTIYDIQVQVDDPLKAALTTYLTNPTYAHNLREITNLNSHLALLCQKVGNSKSKHTFFDQLSKNPTDFIAKWLSSQKRDLEVIAGEAVRGGAEDVSGDDWRRGGCASIWGSDNVRESVNLLVGQRAKV</sequence>
<keyword evidence="4" id="KW-1185">Reference proteome</keyword>
<dbReference type="PANTHER" id="PTHR13844">
    <property type="entry name" value="SWI/SNF-RELATED MATRIX-ASSOCIATED ACTIN-DEPENDENT REGULATOR OF CHROMATIN SUBFAMILY D"/>
    <property type="match status" value="1"/>
</dbReference>
<reference evidence="3 4" key="1">
    <citation type="submission" date="2016-03" db="EMBL/GenBank/DDBJ databases">
        <authorList>
            <person name="Ploux O."/>
        </authorList>
    </citation>
    <scope>NUCLEOTIDE SEQUENCE [LARGE SCALE GENOMIC DNA]</scope>
    <source>
        <strain evidence="3 4">UAMH 11012</strain>
    </source>
</reference>
<dbReference type="InterPro" id="IPR036885">
    <property type="entry name" value="SWIB_MDM2_dom_sf"/>
</dbReference>
<evidence type="ECO:0000259" key="2">
    <source>
        <dbReference type="PROSITE" id="PS51925"/>
    </source>
</evidence>
<dbReference type="CDD" id="cd10568">
    <property type="entry name" value="SWIB_like"/>
    <property type="match status" value="1"/>
</dbReference>
<evidence type="ECO:0000313" key="3">
    <source>
        <dbReference type="EMBL" id="CZR52055.1"/>
    </source>
</evidence>
<dbReference type="AlphaFoldDB" id="A0A1L7WH38"/>
<proteinExistence type="predicted"/>
<dbReference type="OrthoDB" id="10263741at2759"/>
<dbReference type="PROSITE" id="PS51925">
    <property type="entry name" value="SWIB_MDM2"/>
    <property type="match status" value="1"/>
</dbReference>
<feature type="compositionally biased region" description="Low complexity" evidence="1">
    <location>
        <begin position="16"/>
        <end position="26"/>
    </location>
</feature>
<dbReference type="InterPro" id="IPR019835">
    <property type="entry name" value="SWIB_domain"/>
</dbReference>
<feature type="compositionally biased region" description="Acidic residues" evidence="1">
    <location>
        <begin position="181"/>
        <end position="206"/>
    </location>
</feature>
<dbReference type="SMART" id="SM00151">
    <property type="entry name" value="SWIB"/>
    <property type="match status" value="1"/>
</dbReference>
<evidence type="ECO:0000313" key="4">
    <source>
        <dbReference type="Proteomes" id="UP000184330"/>
    </source>
</evidence>
<dbReference type="Pfam" id="PF02201">
    <property type="entry name" value="SWIB"/>
    <property type="match status" value="1"/>
</dbReference>
<feature type="region of interest" description="Disordered" evidence="1">
    <location>
        <begin position="1"/>
        <end position="35"/>
    </location>
</feature>